<feature type="transmembrane region" description="Helical" evidence="10">
    <location>
        <begin position="197"/>
        <end position="215"/>
    </location>
</feature>
<feature type="transmembrane region" description="Helical" evidence="10">
    <location>
        <begin position="316"/>
        <end position="336"/>
    </location>
</feature>
<keyword evidence="6 10" id="KW-0472">Membrane</keyword>
<organism evidence="12 13">
    <name type="scientific">Basidiobolus ranarum</name>
    <dbReference type="NCBI Taxonomy" id="34480"/>
    <lineage>
        <taxon>Eukaryota</taxon>
        <taxon>Fungi</taxon>
        <taxon>Fungi incertae sedis</taxon>
        <taxon>Zoopagomycota</taxon>
        <taxon>Entomophthoromycotina</taxon>
        <taxon>Basidiobolomycetes</taxon>
        <taxon>Basidiobolales</taxon>
        <taxon>Basidiobolaceae</taxon>
        <taxon>Basidiobolus</taxon>
    </lineage>
</organism>
<evidence type="ECO:0000256" key="1">
    <source>
        <dbReference type="ARBA" id="ARBA00004141"/>
    </source>
</evidence>
<feature type="transmembrane region" description="Helical" evidence="10">
    <location>
        <begin position="227"/>
        <end position="247"/>
    </location>
</feature>
<feature type="transmembrane region" description="Helical" evidence="10">
    <location>
        <begin position="132"/>
        <end position="151"/>
    </location>
</feature>
<keyword evidence="2 8" id="KW-0813">Transport</keyword>
<evidence type="ECO:0000313" key="12">
    <source>
        <dbReference type="EMBL" id="KAK9718829.1"/>
    </source>
</evidence>
<reference evidence="12 13" key="1">
    <citation type="submission" date="2023-04" db="EMBL/GenBank/DDBJ databases">
        <title>Genome of Basidiobolus ranarum AG-B5.</title>
        <authorList>
            <person name="Stajich J.E."/>
            <person name="Carter-House D."/>
            <person name="Gryganskyi A."/>
        </authorList>
    </citation>
    <scope>NUCLEOTIDE SEQUENCE [LARGE SCALE GENOMIC DNA]</scope>
    <source>
        <strain evidence="12 13">AG-B5</strain>
    </source>
</reference>
<dbReference type="PRINTS" id="PR01333">
    <property type="entry name" value="2POREKCHANEL"/>
</dbReference>
<comment type="caution">
    <text evidence="12">The sequence shown here is derived from an EMBL/GenBank/DDBJ whole genome shotgun (WGS) entry which is preliminary data.</text>
</comment>
<dbReference type="PANTHER" id="PTHR11003:SF291">
    <property type="entry name" value="IP11374P"/>
    <property type="match status" value="1"/>
</dbReference>
<evidence type="ECO:0000256" key="6">
    <source>
        <dbReference type="ARBA" id="ARBA00023136"/>
    </source>
</evidence>
<evidence type="ECO:0000256" key="7">
    <source>
        <dbReference type="ARBA" id="ARBA00023303"/>
    </source>
</evidence>
<dbReference type="Gene3D" id="1.10.287.70">
    <property type="match status" value="2"/>
</dbReference>
<keyword evidence="13" id="KW-1185">Reference proteome</keyword>
<dbReference type="InterPro" id="IPR003280">
    <property type="entry name" value="2pore_dom_K_chnl"/>
</dbReference>
<evidence type="ECO:0000313" key="13">
    <source>
        <dbReference type="Proteomes" id="UP001479436"/>
    </source>
</evidence>
<feature type="domain" description="Potassium channel" evidence="11">
    <location>
        <begin position="324"/>
        <end position="392"/>
    </location>
</feature>
<feature type="transmembrane region" description="Helical" evidence="10">
    <location>
        <begin position="172"/>
        <end position="191"/>
    </location>
</feature>
<dbReference type="EMBL" id="JASJQH010007073">
    <property type="protein sequence ID" value="KAK9718829.1"/>
    <property type="molecule type" value="Genomic_DNA"/>
</dbReference>
<gene>
    <name evidence="12" type="primary">TOK1_2</name>
    <name evidence="12" type="ORF">K7432_005187</name>
</gene>
<name>A0ABR2W3I0_9FUNG</name>
<evidence type="ECO:0000256" key="8">
    <source>
        <dbReference type="RuleBase" id="RU003857"/>
    </source>
</evidence>
<sequence>MEEDTSPHTHRISEYIRRGDTFRRSRIILLVGWLTPISFLLSLAPFIGSFHLDREDNLVTKPTEITLVLGVAFVFHLTAYFAMLCRLLERWLLHSTRVACFCMFIDGILHLVATVTISVVSKFQAIKHSSDFVATIIEGCLALVVAGLFAFDMKRTEDYGKCGSGLSHRARILIIVIMVAACWAGLGSIVYSLIEGWPYTSALFFCLETLATIGFGSHVPQSLGGRIFIFFYATLGIMVMGFMFAGIKVSVSEMIHYKSLMKFAKSLEKGRDELILTPSLNMNTAVTVLSLKRYRTWDDLGKKLIEEKENEMKKQLFFASCSAILFWVLGAAIFCITEHWSYIKALYFCFVAFTTIGYGDVIPMSPVGAPIFIVYVFLGVGTMTYLVSIVIENWSQHIGRVELRAAKKRKKFRRGMPIVRIAAEPADETHEDPESSMESAVKELVRVAKLFDEHMKLGLEPLLTQENTRLEPILELPRTRTIGWDLPPQDHSEVSTPRLNISPKLDIFLMDSYEQTLTGLIELSNVVDTLPATNVVPVTGDDYDSDKTMLYSQKEPKKSASSSDSNSLHVNFA</sequence>
<dbReference type="SUPFAM" id="SSF81324">
    <property type="entry name" value="Voltage-gated potassium channels"/>
    <property type="match status" value="2"/>
</dbReference>
<keyword evidence="5 8" id="KW-0406">Ion transport</keyword>
<feature type="transmembrane region" description="Helical" evidence="10">
    <location>
        <begin position="345"/>
        <end position="365"/>
    </location>
</feature>
<keyword evidence="3 8" id="KW-0812">Transmembrane</keyword>
<evidence type="ECO:0000256" key="3">
    <source>
        <dbReference type="ARBA" id="ARBA00022692"/>
    </source>
</evidence>
<feature type="transmembrane region" description="Helical" evidence="10">
    <location>
        <begin position="100"/>
        <end position="120"/>
    </location>
</feature>
<evidence type="ECO:0000256" key="4">
    <source>
        <dbReference type="ARBA" id="ARBA00022989"/>
    </source>
</evidence>
<evidence type="ECO:0000259" key="11">
    <source>
        <dbReference type="Pfam" id="PF07885"/>
    </source>
</evidence>
<dbReference type="Proteomes" id="UP001479436">
    <property type="component" value="Unassembled WGS sequence"/>
</dbReference>
<keyword evidence="4 10" id="KW-1133">Transmembrane helix</keyword>
<feature type="region of interest" description="Disordered" evidence="9">
    <location>
        <begin position="538"/>
        <end position="573"/>
    </location>
</feature>
<evidence type="ECO:0000256" key="9">
    <source>
        <dbReference type="SAM" id="MobiDB-lite"/>
    </source>
</evidence>
<protein>
    <submittedName>
        <fullName evidence="12">Potassium channel</fullName>
    </submittedName>
</protein>
<feature type="domain" description="Potassium channel" evidence="11">
    <location>
        <begin position="181"/>
        <end position="245"/>
    </location>
</feature>
<dbReference type="GO" id="GO:0034220">
    <property type="term" value="P:monoatomic ion transmembrane transport"/>
    <property type="evidence" value="ECO:0007669"/>
    <property type="project" value="UniProtKB-KW"/>
</dbReference>
<dbReference type="Pfam" id="PF07885">
    <property type="entry name" value="Ion_trans_2"/>
    <property type="match status" value="2"/>
</dbReference>
<evidence type="ECO:0000256" key="10">
    <source>
        <dbReference type="SAM" id="Phobius"/>
    </source>
</evidence>
<comment type="subcellular location">
    <subcellularLocation>
        <location evidence="1">Membrane</location>
        <topology evidence="1">Multi-pass membrane protein</topology>
    </subcellularLocation>
</comment>
<evidence type="ECO:0000256" key="2">
    <source>
        <dbReference type="ARBA" id="ARBA00022448"/>
    </source>
</evidence>
<comment type="similarity">
    <text evidence="8">Belongs to the two pore domain potassium channel (TC 1.A.1.8) family.</text>
</comment>
<feature type="transmembrane region" description="Helical" evidence="10">
    <location>
        <begin position="67"/>
        <end position="88"/>
    </location>
</feature>
<feature type="transmembrane region" description="Helical" evidence="10">
    <location>
        <begin position="371"/>
        <end position="391"/>
    </location>
</feature>
<keyword evidence="7 8" id="KW-0407">Ion channel</keyword>
<feature type="transmembrane region" description="Helical" evidence="10">
    <location>
        <begin position="27"/>
        <end position="47"/>
    </location>
</feature>
<dbReference type="InterPro" id="IPR013099">
    <property type="entry name" value="K_chnl_dom"/>
</dbReference>
<accession>A0ABR2W3I0</accession>
<dbReference type="PANTHER" id="PTHR11003">
    <property type="entry name" value="POTASSIUM CHANNEL, SUBFAMILY K"/>
    <property type="match status" value="1"/>
</dbReference>
<evidence type="ECO:0000256" key="5">
    <source>
        <dbReference type="ARBA" id="ARBA00023065"/>
    </source>
</evidence>
<proteinExistence type="inferred from homology"/>